<protein>
    <recommendedName>
        <fullName evidence="4">K(+)-transporting ATPase subunit F</fullName>
    </recommendedName>
</protein>
<keyword evidence="3" id="KW-1185">Reference proteome</keyword>
<feature type="transmembrane region" description="Helical" evidence="1">
    <location>
        <begin position="36"/>
        <end position="65"/>
    </location>
</feature>
<dbReference type="NCBIfam" id="NF011334">
    <property type="entry name" value="PRK14750.1"/>
    <property type="match status" value="1"/>
</dbReference>
<accession>A0ABP7KSN1</accession>
<reference evidence="3" key="1">
    <citation type="journal article" date="2019" name="Int. J. Syst. Evol. Microbiol.">
        <title>The Global Catalogue of Microorganisms (GCM) 10K type strain sequencing project: providing services to taxonomists for standard genome sequencing and annotation.</title>
        <authorList>
            <consortium name="The Broad Institute Genomics Platform"/>
            <consortium name="The Broad Institute Genome Sequencing Center for Infectious Disease"/>
            <person name="Wu L."/>
            <person name="Ma J."/>
        </authorList>
    </citation>
    <scope>NUCLEOTIDE SEQUENCE [LARGE SCALE GENOMIC DNA]</scope>
    <source>
        <strain evidence="3">JCM 17201</strain>
    </source>
</reference>
<dbReference type="InterPro" id="IPR011726">
    <property type="entry name" value="KdpF"/>
</dbReference>
<comment type="caution">
    <text evidence="2">The sequence shown here is derived from an EMBL/GenBank/DDBJ whole genome shotgun (WGS) entry which is preliminary data.</text>
</comment>
<keyword evidence="1" id="KW-1133">Transmembrane helix</keyword>
<name>A0ABP7KSN1_9GAMM</name>
<dbReference type="NCBIfam" id="TIGR02115">
    <property type="entry name" value="potass_kdpF"/>
    <property type="match status" value="1"/>
</dbReference>
<evidence type="ECO:0008006" key="4">
    <source>
        <dbReference type="Google" id="ProtNLM"/>
    </source>
</evidence>
<sequence length="70" mass="8289">MRRERLPFLYFFYSPQRYFFIFFLPLTLDSLYPKSHLWGCLVNISVIGGGLLVLLLLGYLVYALFNAEDF</sequence>
<evidence type="ECO:0000256" key="1">
    <source>
        <dbReference type="SAM" id="Phobius"/>
    </source>
</evidence>
<proteinExistence type="predicted"/>
<keyword evidence="1" id="KW-0472">Membrane</keyword>
<evidence type="ECO:0000313" key="2">
    <source>
        <dbReference type="EMBL" id="GAA3886210.1"/>
    </source>
</evidence>
<evidence type="ECO:0000313" key="3">
    <source>
        <dbReference type="Proteomes" id="UP001499994"/>
    </source>
</evidence>
<feature type="transmembrane region" description="Helical" evidence="1">
    <location>
        <begin position="7"/>
        <end position="24"/>
    </location>
</feature>
<keyword evidence="1" id="KW-0812">Transmembrane</keyword>
<dbReference type="Pfam" id="PF09604">
    <property type="entry name" value="Potass_KdpF"/>
    <property type="match status" value="1"/>
</dbReference>
<dbReference type="EMBL" id="BAABDG010000002">
    <property type="protein sequence ID" value="GAA3886210.1"/>
    <property type="molecule type" value="Genomic_DNA"/>
</dbReference>
<gene>
    <name evidence="2" type="ORF">GCM10022405_09690</name>
</gene>
<dbReference type="Proteomes" id="UP001499994">
    <property type="component" value="Unassembled WGS sequence"/>
</dbReference>
<organism evidence="2 3">
    <name type="scientific">Gibbsiella dentisursi</name>
    <dbReference type="NCBI Taxonomy" id="796890"/>
    <lineage>
        <taxon>Bacteria</taxon>
        <taxon>Pseudomonadati</taxon>
        <taxon>Pseudomonadota</taxon>
        <taxon>Gammaproteobacteria</taxon>
        <taxon>Enterobacterales</taxon>
        <taxon>Yersiniaceae</taxon>
        <taxon>Gibbsiella</taxon>
    </lineage>
</organism>